<feature type="region of interest" description="Disordered" evidence="1">
    <location>
        <begin position="1"/>
        <end position="20"/>
    </location>
</feature>
<proteinExistence type="predicted"/>
<dbReference type="Pfam" id="PF25973">
    <property type="entry name" value="BSH_CzcB"/>
    <property type="match status" value="1"/>
</dbReference>
<accession>A0A4D7ALB4</accession>
<keyword evidence="2" id="KW-0472">Membrane</keyword>
<name>A0A4D7ALB4_9FIRM</name>
<dbReference type="GO" id="GO:0015562">
    <property type="term" value="F:efflux transmembrane transporter activity"/>
    <property type="evidence" value="ECO:0007669"/>
    <property type="project" value="TreeGrafter"/>
</dbReference>
<dbReference type="GO" id="GO:1990281">
    <property type="term" value="C:efflux pump complex"/>
    <property type="evidence" value="ECO:0007669"/>
    <property type="project" value="TreeGrafter"/>
</dbReference>
<evidence type="ECO:0000259" key="4">
    <source>
        <dbReference type="Pfam" id="PF25973"/>
    </source>
</evidence>
<evidence type="ECO:0000313" key="6">
    <source>
        <dbReference type="EMBL" id="QCI58238.1"/>
    </source>
</evidence>
<evidence type="ECO:0000259" key="5">
    <source>
        <dbReference type="Pfam" id="PF25990"/>
    </source>
</evidence>
<dbReference type="PANTHER" id="PTHR30469">
    <property type="entry name" value="MULTIDRUG RESISTANCE PROTEIN MDTA"/>
    <property type="match status" value="1"/>
</dbReference>
<feature type="domain" description="YknX-like beta-barrel" evidence="5">
    <location>
        <begin position="390"/>
        <end position="461"/>
    </location>
</feature>
<dbReference type="GeneID" id="89523321"/>
<dbReference type="RefSeq" id="WP_021748446.1">
    <property type="nucleotide sequence ID" value="NZ_CP034413.3"/>
</dbReference>
<evidence type="ECO:0000256" key="1">
    <source>
        <dbReference type="SAM" id="MobiDB-lite"/>
    </source>
</evidence>
<dbReference type="SUPFAM" id="SSF111369">
    <property type="entry name" value="HlyD-like secretion proteins"/>
    <property type="match status" value="2"/>
</dbReference>
<organism evidence="6 7">
    <name type="scientific">Dysosmobacter welbionis</name>
    <dbReference type="NCBI Taxonomy" id="2093857"/>
    <lineage>
        <taxon>Bacteria</taxon>
        <taxon>Bacillati</taxon>
        <taxon>Bacillota</taxon>
        <taxon>Clostridia</taxon>
        <taxon>Eubacteriales</taxon>
        <taxon>Oscillospiraceae</taxon>
        <taxon>Dysosmobacter</taxon>
    </lineage>
</organism>
<dbReference type="Proteomes" id="UP000298642">
    <property type="component" value="Chromosome"/>
</dbReference>
<dbReference type="InterPro" id="IPR058647">
    <property type="entry name" value="BSH_CzcB-like"/>
</dbReference>
<dbReference type="PANTHER" id="PTHR30469:SF33">
    <property type="entry name" value="SLR1207 PROTEIN"/>
    <property type="match status" value="1"/>
</dbReference>
<evidence type="ECO:0000256" key="2">
    <source>
        <dbReference type="SAM" id="Phobius"/>
    </source>
</evidence>
<evidence type="ECO:0000259" key="3">
    <source>
        <dbReference type="Pfam" id="PF25917"/>
    </source>
</evidence>
<evidence type="ECO:0000313" key="7">
    <source>
        <dbReference type="Proteomes" id="UP000298642"/>
    </source>
</evidence>
<dbReference type="Pfam" id="PF25917">
    <property type="entry name" value="BSH_RND"/>
    <property type="match status" value="1"/>
</dbReference>
<dbReference type="AlphaFoldDB" id="A0A4D7ALB4"/>
<feature type="compositionally biased region" description="Polar residues" evidence="1">
    <location>
        <begin position="1"/>
        <end position="12"/>
    </location>
</feature>
<dbReference type="InterPro" id="IPR058625">
    <property type="entry name" value="MdtA-like_BSH"/>
</dbReference>
<dbReference type="InterPro" id="IPR058636">
    <property type="entry name" value="Beta-barrel_YknX"/>
</dbReference>
<dbReference type="PRINTS" id="PR01490">
    <property type="entry name" value="RTXTOXIND"/>
</dbReference>
<feature type="domain" description="Multidrug resistance protein MdtA-like barrel-sandwich hybrid" evidence="3">
    <location>
        <begin position="101"/>
        <end position="190"/>
    </location>
</feature>
<dbReference type="Pfam" id="PF25990">
    <property type="entry name" value="Beta-barrel_YknX"/>
    <property type="match status" value="1"/>
</dbReference>
<dbReference type="Gene3D" id="1.10.287.470">
    <property type="entry name" value="Helix hairpin bin"/>
    <property type="match status" value="1"/>
</dbReference>
<keyword evidence="2" id="KW-1133">Transmembrane helix</keyword>
<dbReference type="Gene3D" id="2.40.50.100">
    <property type="match status" value="3"/>
</dbReference>
<sequence length="547" mass="57483">METEWMNETSAEAPSVPAPEKTEKKKFSLKGFGGKKKKRWLKILIILVVVIAIVAGCVSRLTKNVNTQLSSSYLVSTVTRQDLTVSVSGTATLQPADSYNVTTLLSGDIVSAPFEEGDLVTKDTLLYTMDSSDAQDSMDRAQISVQQAQMSYQQAQEALHPTAPISGTVSEIYVHNGESVTAGTQLAKIVASTELSIDFLFPFASPSDFYVGQAATVFVDGYAGSQMGTVTYVSNSTTITSNGKEAVSVRVRLNNPGTVSDAVTASAIIGSYSSYGQAPVSMPASSVVYASGSGTVNDFSKLAGSTVTKGEVLCTVESETIRDQIESARLNLQSAQLSASTASGAVDDYNIKSPIAGTVIEKNFKAGDKVDGASSGTLAVIYDLSYLELEMAVDELDIGKVEVGQEVRITADALEGQTFSGVVDKVSINGTTANGATSYPVTIIIEDYGDLRPGMNVSAQIIGEVVPNALCIPVDAVERGNTVTVPGPGALSEDGLSVVDVTKLETKEVTLGRNDDEYIEVTDGLEEGDVVLISNQASSLMDMMMGG</sequence>
<keyword evidence="7" id="KW-1185">Reference proteome</keyword>
<feature type="transmembrane region" description="Helical" evidence="2">
    <location>
        <begin position="40"/>
        <end position="61"/>
    </location>
</feature>
<dbReference type="Gene3D" id="2.40.420.20">
    <property type="match status" value="1"/>
</dbReference>
<gene>
    <name evidence="6" type="ORF">EIO64_02520</name>
</gene>
<dbReference type="KEGG" id="obj:EIO64_02520"/>
<reference evidence="7" key="1">
    <citation type="submission" date="2018-12" db="EMBL/GenBank/DDBJ databases">
        <title>Dusodibacter welbiota gen. nov., sp. nov., isolated from human faeces and emended description of the Oscillibacter genus.</title>
        <authorList>
            <person name="Le Roy T."/>
            <person name="Van der Smissen P."/>
            <person name="Delzenne N."/>
            <person name="Muccioli G."/>
            <person name="Collet J.F."/>
            <person name="Cani P.D."/>
        </authorList>
    </citation>
    <scope>NUCLEOTIDE SEQUENCE [LARGE SCALE GENOMIC DNA]</scope>
    <source>
        <strain evidence="7">J115</strain>
    </source>
</reference>
<feature type="domain" description="CzcB-like barrel-sandwich hybrid" evidence="4">
    <location>
        <begin position="287"/>
        <end position="373"/>
    </location>
</feature>
<dbReference type="EMBL" id="CP034413">
    <property type="protein sequence ID" value="QCI58238.1"/>
    <property type="molecule type" value="Genomic_DNA"/>
</dbReference>
<protein>
    <submittedName>
        <fullName evidence="6">Efflux RND transporter periplasmic adaptor subunit</fullName>
    </submittedName>
</protein>
<dbReference type="Gene3D" id="2.40.30.170">
    <property type="match status" value="2"/>
</dbReference>
<keyword evidence="2" id="KW-0812">Transmembrane</keyword>